<dbReference type="InterPro" id="IPR028939">
    <property type="entry name" value="P5C_Rdtase_cat_N"/>
</dbReference>
<dbReference type="RefSeq" id="WP_208007601.1">
    <property type="nucleotide sequence ID" value="NZ_CP071796.1"/>
</dbReference>
<dbReference type="SUPFAM" id="SSF51735">
    <property type="entry name" value="NAD(P)-binding Rossmann-fold domains"/>
    <property type="match status" value="1"/>
</dbReference>
<dbReference type="PANTHER" id="PTHR14239:SF0">
    <property type="entry name" value="F420-DEPENDENT NADP REDUCTASE"/>
    <property type="match status" value="1"/>
</dbReference>
<dbReference type="GO" id="GO:0008823">
    <property type="term" value="F:cupric reductase (NADH) activity"/>
    <property type="evidence" value="ECO:0007669"/>
    <property type="project" value="TreeGrafter"/>
</dbReference>
<dbReference type="Pfam" id="PF03807">
    <property type="entry name" value="F420_oxidored"/>
    <property type="match status" value="1"/>
</dbReference>
<gene>
    <name evidence="3" type="ORF">J1M35_13415</name>
</gene>
<keyword evidence="4" id="KW-1185">Reference proteome</keyword>
<reference evidence="3" key="1">
    <citation type="submission" date="2021-03" db="EMBL/GenBank/DDBJ databases">
        <title>Ottowia sp. 27C isolated from the cloaca of a Giant Asian pond turtle (Heosemys grandis).</title>
        <authorList>
            <person name="Spergser J."/>
            <person name="Busse H.-J."/>
        </authorList>
    </citation>
    <scope>NUCLEOTIDE SEQUENCE</scope>
    <source>
        <strain evidence="3">27C</strain>
    </source>
</reference>
<dbReference type="PANTHER" id="PTHR14239">
    <property type="entry name" value="DUDULIN-RELATED"/>
    <property type="match status" value="1"/>
</dbReference>
<protein>
    <submittedName>
        <fullName evidence="3">NAD(P)-binding domain-containing protein</fullName>
    </submittedName>
</protein>
<dbReference type="Gene3D" id="3.40.50.720">
    <property type="entry name" value="NAD(P)-binding Rossmann-like Domain"/>
    <property type="match status" value="1"/>
</dbReference>
<dbReference type="KEGG" id="otd:J1M35_13415"/>
<dbReference type="Proteomes" id="UP000663903">
    <property type="component" value="Chromosome"/>
</dbReference>
<dbReference type="GO" id="GO:0005886">
    <property type="term" value="C:plasma membrane"/>
    <property type="evidence" value="ECO:0007669"/>
    <property type="project" value="TreeGrafter"/>
</dbReference>
<dbReference type="GO" id="GO:0052851">
    <property type="term" value="F:ferric-chelate reductase (NADPH) activity"/>
    <property type="evidence" value="ECO:0007669"/>
    <property type="project" value="TreeGrafter"/>
</dbReference>
<dbReference type="GO" id="GO:0015677">
    <property type="term" value="P:copper ion import"/>
    <property type="evidence" value="ECO:0007669"/>
    <property type="project" value="TreeGrafter"/>
</dbReference>
<evidence type="ECO:0000256" key="1">
    <source>
        <dbReference type="ARBA" id="ARBA00023002"/>
    </source>
</evidence>
<dbReference type="InterPro" id="IPR036291">
    <property type="entry name" value="NAD(P)-bd_dom_sf"/>
</dbReference>
<evidence type="ECO:0000313" key="3">
    <source>
        <dbReference type="EMBL" id="QTD44127.1"/>
    </source>
</evidence>
<dbReference type="AlphaFoldDB" id="A0A975CE16"/>
<evidence type="ECO:0000259" key="2">
    <source>
        <dbReference type="Pfam" id="PF03807"/>
    </source>
</evidence>
<name>A0A975CE16_9BURK</name>
<feature type="domain" description="Pyrroline-5-carboxylate reductase catalytic N-terminal" evidence="2">
    <location>
        <begin position="2"/>
        <end position="89"/>
    </location>
</feature>
<organism evidence="3 4">
    <name type="scientific">Ottowia testudinis</name>
    <dbReference type="NCBI Taxonomy" id="2816950"/>
    <lineage>
        <taxon>Bacteria</taxon>
        <taxon>Pseudomonadati</taxon>
        <taxon>Pseudomonadota</taxon>
        <taxon>Betaproteobacteria</taxon>
        <taxon>Burkholderiales</taxon>
        <taxon>Comamonadaceae</taxon>
        <taxon>Ottowia</taxon>
    </lineage>
</organism>
<proteinExistence type="predicted"/>
<accession>A0A975CE16</accession>
<dbReference type="EMBL" id="CP071796">
    <property type="protein sequence ID" value="QTD44127.1"/>
    <property type="molecule type" value="Genomic_DNA"/>
</dbReference>
<dbReference type="InterPro" id="IPR051267">
    <property type="entry name" value="STEAP_metalloreductase"/>
</dbReference>
<keyword evidence="1" id="KW-0560">Oxidoreductase</keyword>
<sequence length="226" mass="24320">MKIGIIGSGAMARAIGKHAVNAGYSVMVSNTRGKSGAESIAQSMGCMAGSAQEAASYGDLVVLAVPLRAYRSLPAAELSGKVVVDLLNYFPHRDGAIAQLQQGELTTSELLARHLPGARVVKALNSITAEDLLKDVRPEGALERRAMPIASDDEDAKSMICDFVNKLGFDPVDAGTLADSWRFERFRPVYCVALDKETMKATLAATTRETKVPDGYWLFNRKILMA</sequence>
<evidence type="ECO:0000313" key="4">
    <source>
        <dbReference type="Proteomes" id="UP000663903"/>
    </source>
</evidence>